<sequence length="118" mass="13871">MPHREGYRCRHCPQCGAIIGVAPEREAVSEERHFGPWNEKAPCAKTHKYPIRKSVKKWQHFGLIRSNTISYEDGSRDDWEECGIRGCGYQGFWFWLAGLYVKFTGRKVEPWSLWSRHT</sequence>
<proteinExistence type="predicted"/>
<dbReference type="Proteomes" id="UP000178656">
    <property type="component" value="Unassembled WGS sequence"/>
</dbReference>
<organism evidence="1 2">
    <name type="scientific">Candidatus Falkowbacteria bacterium RIFOXYC2_FULL_48_21</name>
    <dbReference type="NCBI Taxonomy" id="1798005"/>
    <lineage>
        <taxon>Bacteria</taxon>
        <taxon>Candidatus Falkowiibacteriota</taxon>
    </lineage>
</organism>
<protein>
    <submittedName>
        <fullName evidence="1">Uncharacterized protein</fullName>
    </submittedName>
</protein>
<evidence type="ECO:0000313" key="2">
    <source>
        <dbReference type="Proteomes" id="UP000178656"/>
    </source>
</evidence>
<dbReference type="AlphaFoldDB" id="A0A1F5T6V8"/>
<name>A0A1F5T6V8_9BACT</name>
<evidence type="ECO:0000313" key="1">
    <source>
        <dbReference type="EMBL" id="OGF34687.1"/>
    </source>
</evidence>
<accession>A0A1F5T6V8</accession>
<reference evidence="1 2" key="1">
    <citation type="journal article" date="2016" name="Nat. Commun.">
        <title>Thousands of microbial genomes shed light on interconnected biogeochemical processes in an aquifer system.</title>
        <authorList>
            <person name="Anantharaman K."/>
            <person name="Brown C.T."/>
            <person name="Hug L.A."/>
            <person name="Sharon I."/>
            <person name="Castelle C.J."/>
            <person name="Probst A.J."/>
            <person name="Thomas B.C."/>
            <person name="Singh A."/>
            <person name="Wilkins M.J."/>
            <person name="Karaoz U."/>
            <person name="Brodie E.L."/>
            <person name="Williams K.H."/>
            <person name="Hubbard S.S."/>
            <person name="Banfield J.F."/>
        </authorList>
    </citation>
    <scope>NUCLEOTIDE SEQUENCE [LARGE SCALE GENOMIC DNA]</scope>
</reference>
<dbReference type="EMBL" id="MFGM01000069">
    <property type="protein sequence ID" value="OGF34687.1"/>
    <property type="molecule type" value="Genomic_DNA"/>
</dbReference>
<comment type="caution">
    <text evidence="1">The sequence shown here is derived from an EMBL/GenBank/DDBJ whole genome shotgun (WGS) entry which is preliminary data.</text>
</comment>
<gene>
    <name evidence="1" type="ORF">A2482_00865</name>
</gene>